<evidence type="ECO:0000313" key="2">
    <source>
        <dbReference type="Proteomes" id="UP000237846"/>
    </source>
</evidence>
<dbReference type="OrthoDB" id="3207839at2"/>
<reference evidence="1 2" key="1">
    <citation type="submission" date="2018-03" db="EMBL/GenBank/DDBJ databases">
        <title>Genomic Encyclopedia of Archaeal and Bacterial Type Strains, Phase II (KMG-II): from individual species to whole genera.</title>
        <authorList>
            <person name="Goeker M."/>
        </authorList>
    </citation>
    <scope>NUCLEOTIDE SEQUENCE [LARGE SCALE GENOMIC DNA]</scope>
    <source>
        <strain evidence="1 2">DSM 45601</strain>
    </source>
</reference>
<keyword evidence="2" id="KW-1185">Reference proteome</keyword>
<gene>
    <name evidence="1" type="ORF">CLV72_108215</name>
</gene>
<evidence type="ECO:0000313" key="1">
    <source>
        <dbReference type="EMBL" id="PRX96209.1"/>
    </source>
</evidence>
<dbReference type="RefSeq" id="WP_106250946.1">
    <property type="nucleotide sequence ID" value="NZ_PVZC01000008.1"/>
</dbReference>
<accession>A0A2T0PXE9</accession>
<dbReference type="PANTHER" id="PTHR34613">
    <property type="entry name" value="SLL0800 PROTEIN"/>
    <property type="match status" value="1"/>
</dbReference>
<sequence>MPTREHELLIDLFRDDPATAPKLLKGVFDLPIPEYTRTCLESTDLPEVNPVEFRADAVITLRNDAPVMAVIVEVQRGRDSVKRRSWPVYLTTLHARLRCPTVLLVVCPDAAVGRWCAQPIRVGHPEWVLHPLVVGPESVPVVHDPEQVRNAPGLALLSALAHGNDDRVVLDAVMDGLDAVDRDRARLYTQYILSQLSGAALEYLEAVLETEKFEYMSDFTRRYVEKGELKGEAKSVLRVLTSRGVAVSDAARARIESCRDEEQLDIWLDRVATVEHVDDLFR</sequence>
<organism evidence="1 2">
    <name type="scientific">Allonocardiopsis opalescens</name>
    <dbReference type="NCBI Taxonomy" id="1144618"/>
    <lineage>
        <taxon>Bacteria</taxon>
        <taxon>Bacillati</taxon>
        <taxon>Actinomycetota</taxon>
        <taxon>Actinomycetes</taxon>
        <taxon>Streptosporangiales</taxon>
        <taxon>Allonocardiopsis</taxon>
    </lineage>
</organism>
<dbReference type="Proteomes" id="UP000237846">
    <property type="component" value="Unassembled WGS sequence"/>
</dbReference>
<evidence type="ECO:0008006" key="3">
    <source>
        <dbReference type="Google" id="ProtNLM"/>
    </source>
</evidence>
<dbReference type="AlphaFoldDB" id="A0A2T0PXE9"/>
<proteinExistence type="predicted"/>
<protein>
    <recommendedName>
        <fullName evidence="3">Transposase YdaD</fullName>
    </recommendedName>
</protein>
<dbReference type="EMBL" id="PVZC01000008">
    <property type="protein sequence ID" value="PRX96209.1"/>
    <property type="molecule type" value="Genomic_DNA"/>
</dbReference>
<dbReference type="PANTHER" id="PTHR34613:SF1">
    <property type="entry name" value="SLL6017 PROTEIN"/>
    <property type="match status" value="1"/>
</dbReference>
<name>A0A2T0PXE9_9ACTN</name>
<comment type="caution">
    <text evidence="1">The sequence shown here is derived from an EMBL/GenBank/DDBJ whole genome shotgun (WGS) entry which is preliminary data.</text>
</comment>